<evidence type="ECO:0000256" key="2">
    <source>
        <dbReference type="ARBA" id="ARBA00022980"/>
    </source>
</evidence>
<dbReference type="Proteomes" id="UP000076983">
    <property type="component" value="Unassembled WGS sequence"/>
</dbReference>
<dbReference type="AlphaFoldDB" id="A0A168RDA6"/>
<dbReference type="SUPFAM" id="SSF46911">
    <property type="entry name" value="Ribosomal protein S18"/>
    <property type="match status" value="1"/>
</dbReference>
<dbReference type="Gene3D" id="4.10.640.10">
    <property type="entry name" value="Ribosomal protein S18"/>
    <property type="match status" value="1"/>
</dbReference>
<dbReference type="PANTHER" id="PTHR13479:SF40">
    <property type="entry name" value="SMALL RIBOSOMAL SUBUNIT PROTEIN BS18M"/>
    <property type="match status" value="1"/>
</dbReference>
<evidence type="ECO:0000313" key="6">
    <source>
        <dbReference type="EMBL" id="OAB48863.1"/>
    </source>
</evidence>
<dbReference type="OrthoDB" id="9812008at2"/>
<dbReference type="GO" id="GO:0022627">
    <property type="term" value="C:cytosolic small ribosomal subunit"/>
    <property type="evidence" value="ECO:0007669"/>
    <property type="project" value="TreeGrafter"/>
</dbReference>
<dbReference type="RefSeq" id="WP_027333034.1">
    <property type="nucleotide sequence ID" value="NZ_LVLH01000035.1"/>
</dbReference>
<evidence type="ECO:0000256" key="5">
    <source>
        <dbReference type="RuleBase" id="RU003910"/>
    </source>
</evidence>
<evidence type="ECO:0000256" key="1">
    <source>
        <dbReference type="ARBA" id="ARBA00005589"/>
    </source>
</evidence>
<dbReference type="NCBIfam" id="TIGR00165">
    <property type="entry name" value="S18"/>
    <property type="match status" value="1"/>
</dbReference>
<comment type="subunit">
    <text evidence="4">Part of the 30S ribosomal subunit. Forms a tight heterodimer with protein bS6.</text>
</comment>
<keyword evidence="4" id="KW-0694">RNA-binding</keyword>
<sequence length="91" mass="10495">MAKIQKKPGFIRRRRCELCENKVNYVDYKDVEFLNKFVTGTGQIKAHSATGTCAKDQRKVATAIKRARFMALMPYSKDRVRVVKSQVQNNN</sequence>
<keyword evidence="4" id="KW-0699">rRNA-binding</keyword>
<keyword evidence="3 4" id="KW-0687">Ribonucleoprotein</keyword>
<dbReference type="PATRIC" id="fig|29557.3.peg.426"/>
<dbReference type="InterPro" id="IPR001648">
    <property type="entry name" value="Ribosomal_bS18"/>
</dbReference>
<dbReference type="PANTHER" id="PTHR13479">
    <property type="entry name" value="30S RIBOSOMAL PROTEIN S18"/>
    <property type="match status" value="1"/>
</dbReference>
<dbReference type="HAMAP" id="MF_00270">
    <property type="entry name" value="Ribosomal_bS18"/>
    <property type="match status" value="1"/>
</dbReference>
<organism evidence="6 7">
    <name type="scientific">Mycoplasmopsis gallinarum</name>
    <dbReference type="NCBI Taxonomy" id="29557"/>
    <lineage>
        <taxon>Bacteria</taxon>
        <taxon>Bacillati</taxon>
        <taxon>Mycoplasmatota</taxon>
        <taxon>Mycoplasmoidales</taxon>
        <taxon>Metamycoplasmataceae</taxon>
        <taxon>Mycoplasmopsis</taxon>
    </lineage>
</organism>
<dbReference type="PRINTS" id="PR00974">
    <property type="entry name" value="RIBOSOMALS18"/>
</dbReference>
<keyword evidence="7" id="KW-1185">Reference proteome</keyword>
<gene>
    <name evidence="4 6" type="primary">rpsR</name>
    <name evidence="6" type="ORF">MGALLINA_04340</name>
</gene>
<evidence type="ECO:0000313" key="7">
    <source>
        <dbReference type="Proteomes" id="UP000076983"/>
    </source>
</evidence>
<dbReference type="EMBL" id="LVLH01000035">
    <property type="protein sequence ID" value="OAB48863.1"/>
    <property type="molecule type" value="Genomic_DNA"/>
</dbReference>
<dbReference type="Pfam" id="PF01084">
    <property type="entry name" value="Ribosomal_S18"/>
    <property type="match status" value="1"/>
</dbReference>
<dbReference type="STRING" id="29557.MGALLINA_04340"/>
<comment type="caution">
    <text evidence="6">The sequence shown here is derived from an EMBL/GenBank/DDBJ whole genome shotgun (WGS) entry which is preliminary data.</text>
</comment>
<evidence type="ECO:0000256" key="4">
    <source>
        <dbReference type="HAMAP-Rule" id="MF_00270"/>
    </source>
</evidence>
<dbReference type="GO" id="GO:0070181">
    <property type="term" value="F:small ribosomal subunit rRNA binding"/>
    <property type="evidence" value="ECO:0007669"/>
    <property type="project" value="TreeGrafter"/>
</dbReference>
<protein>
    <recommendedName>
        <fullName evidence="4">Small ribosomal subunit protein bS18</fullName>
    </recommendedName>
</protein>
<evidence type="ECO:0000256" key="3">
    <source>
        <dbReference type="ARBA" id="ARBA00023274"/>
    </source>
</evidence>
<accession>A0A168RDA6</accession>
<keyword evidence="2 4" id="KW-0689">Ribosomal protein</keyword>
<dbReference type="GO" id="GO:0006412">
    <property type="term" value="P:translation"/>
    <property type="evidence" value="ECO:0007669"/>
    <property type="project" value="UniProtKB-UniRule"/>
</dbReference>
<proteinExistence type="inferred from homology"/>
<comment type="function">
    <text evidence="4">Binds as a heterodimer with protein bS6 to the central domain of the 16S rRNA, where it helps stabilize the platform of the 30S subunit.</text>
</comment>
<reference evidence="6 7" key="1">
    <citation type="submission" date="2016-03" db="EMBL/GenBank/DDBJ databases">
        <title>Genome sequence of Mycoplasma gallinarum strain Mgn_IPT.</title>
        <authorList>
            <person name="Yacoub E."/>
            <person name="Sirand-Pugnet P."/>
            <person name="Barre A."/>
            <person name="Maurier F."/>
            <person name="Blanchard A."/>
            <person name="Ben Abdelmoumen B.M."/>
        </authorList>
    </citation>
    <scope>NUCLEOTIDE SEQUENCE [LARGE SCALE GENOMIC DNA]</scope>
    <source>
        <strain evidence="6 7">Mgn_IPT</strain>
    </source>
</reference>
<dbReference type="GO" id="GO:0003735">
    <property type="term" value="F:structural constituent of ribosome"/>
    <property type="evidence" value="ECO:0007669"/>
    <property type="project" value="InterPro"/>
</dbReference>
<name>A0A168RDA6_9BACT</name>
<comment type="similarity">
    <text evidence="1 4 5">Belongs to the bacterial ribosomal protein bS18 family.</text>
</comment>
<dbReference type="InterPro" id="IPR036870">
    <property type="entry name" value="Ribosomal_bS18_sf"/>
</dbReference>